<name>A0A9X1GEU7_ENTFC</name>
<gene>
    <name evidence="1" type="ORF">KYX88_15330</name>
</gene>
<protein>
    <submittedName>
        <fullName evidence="1">Uncharacterized protein</fullName>
    </submittedName>
</protein>
<dbReference type="AlphaFoldDB" id="A0A9X1GEU7"/>
<comment type="caution">
    <text evidence="1">The sequence shown here is derived from an EMBL/GenBank/DDBJ whole genome shotgun (WGS) entry which is preliminary data.</text>
</comment>
<evidence type="ECO:0000313" key="2">
    <source>
        <dbReference type="Proteomes" id="UP001139644"/>
    </source>
</evidence>
<sequence>MAFDYDNKQRAKVFSYSLKESSNTFKETDREIILEDIGFSFSKGSFIYKDQLVYFSSNGTIYFIDLENAETTKKLPTNMNLRRVFIVTVIDDEHVAIASHDHDNNLIIWELDLSSLSLTEKRRVEQSLWRKQEYLYDFQVKR</sequence>
<dbReference type="EMBL" id="JAIFOC010000424">
    <property type="protein sequence ID" value="MBX4224087.1"/>
    <property type="molecule type" value="Genomic_DNA"/>
</dbReference>
<dbReference type="InterPro" id="IPR036322">
    <property type="entry name" value="WD40_repeat_dom_sf"/>
</dbReference>
<evidence type="ECO:0000313" key="1">
    <source>
        <dbReference type="EMBL" id="MBX4224087.1"/>
    </source>
</evidence>
<proteinExistence type="predicted"/>
<organism evidence="1 2">
    <name type="scientific">Enterococcus faecium</name>
    <name type="common">Streptococcus faecium</name>
    <dbReference type="NCBI Taxonomy" id="1352"/>
    <lineage>
        <taxon>Bacteria</taxon>
        <taxon>Bacillati</taxon>
        <taxon>Bacillota</taxon>
        <taxon>Bacilli</taxon>
        <taxon>Lactobacillales</taxon>
        <taxon>Enterococcaceae</taxon>
        <taxon>Enterococcus</taxon>
    </lineage>
</organism>
<accession>A0A9X1GEU7</accession>
<dbReference type="SUPFAM" id="SSF50978">
    <property type="entry name" value="WD40 repeat-like"/>
    <property type="match status" value="1"/>
</dbReference>
<dbReference type="Proteomes" id="UP001139644">
    <property type="component" value="Unassembled WGS sequence"/>
</dbReference>
<reference evidence="1" key="1">
    <citation type="journal article" date="2022" name="J. Anim. Sci.">
        <title>Whole genome sequence analyses-based assessment of virulence potential and antimicrobial susceptibilities and resistance of Enterococcus faecium strains isolated from commercial swine and cattle probiotic products.</title>
        <authorList>
            <person name="Shridhar P.B."/>
            <person name="Amachawadi R.G."/>
            <person name="Tokach M."/>
            <person name="Patel I."/>
            <person name="Gangiredla J."/>
            <person name="Mammel M."/>
            <person name="Nagaraja T.G."/>
        </authorList>
    </citation>
    <scope>NUCLEOTIDE SEQUENCE</scope>
    <source>
        <strain evidence="1">EF215</strain>
    </source>
</reference>